<name>A0A5D4RFL3_9BACI</name>
<reference evidence="1 2" key="1">
    <citation type="submission" date="2019-08" db="EMBL/GenBank/DDBJ databases">
        <title>Bacillus genomes from the desert of Cuatro Cienegas, Coahuila.</title>
        <authorList>
            <person name="Olmedo-Alvarez G."/>
        </authorList>
    </citation>
    <scope>NUCLEOTIDE SEQUENCE [LARGE SCALE GENOMIC DNA]</scope>
    <source>
        <strain evidence="1 2">CH446_14T</strain>
    </source>
</reference>
<dbReference type="Proteomes" id="UP000322139">
    <property type="component" value="Unassembled WGS sequence"/>
</dbReference>
<proteinExistence type="predicted"/>
<dbReference type="EMBL" id="VTER01000005">
    <property type="protein sequence ID" value="TYS48674.1"/>
    <property type="molecule type" value="Genomic_DNA"/>
</dbReference>
<dbReference type="RefSeq" id="WP_148974845.1">
    <property type="nucleotide sequence ID" value="NZ_VTER01000005.1"/>
</dbReference>
<sequence>MIKMRKAPEPHKFAVCSPADMPIKKFYEGVFEEVFIFFHPFFKPETIDYDLFNPDTYPAKSEIRDDCEMVSWKQFMEISNITSYEHVDIGLRTMILGLNKTYANEEIAKVIHDTCDQHKIIYPTEGYFPELIMDKLLQGIKNIGYDWIWRGDEFCSKRKLEYIDDLIEDANLLEIEDKNLFTHDNNILLTTHWDSHFSLLCSNKKTVNILVDFCDLEGFYCRETTEIYWSVRN</sequence>
<dbReference type="Pfam" id="PF10924">
    <property type="entry name" value="DUF2711"/>
    <property type="match status" value="1"/>
</dbReference>
<dbReference type="AlphaFoldDB" id="A0A5D4RFL3"/>
<comment type="caution">
    <text evidence="1">The sequence shown here is derived from an EMBL/GenBank/DDBJ whole genome shotgun (WGS) entry which is preliminary data.</text>
</comment>
<accession>A0A5D4RFL3</accession>
<evidence type="ECO:0000313" key="1">
    <source>
        <dbReference type="EMBL" id="TYS48674.1"/>
    </source>
</evidence>
<organism evidence="1 2">
    <name type="scientific">Bacillus infantis</name>
    <dbReference type="NCBI Taxonomy" id="324767"/>
    <lineage>
        <taxon>Bacteria</taxon>
        <taxon>Bacillati</taxon>
        <taxon>Bacillota</taxon>
        <taxon>Bacilli</taxon>
        <taxon>Bacillales</taxon>
        <taxon>Bacillaceae</taxon>
        <taxon>Bacillus</taxon>
    </lineage>
</organism>
<evidence type="ECO:0000313" key="2">
    <source>
        <dbReference type="Proteomes" id="UP000322139"/>
    </source>
</evidence>
<gene>
    <name evidence="1" type="ORF">FZD51_11225</name>
</gene>
<dbReference type="InterPro" id="IPR024250">
    <property type="entry name" value="DUF2711"/>
</dbReference>
<protein>
    <submittedName>
        <fullName evidence="1">DUF2711 family protein</fullName>
    </submittedName>
</protein>